<dbReference type="InterPro" id="IPR000845">
    <property type="entry name" value="Nucleoside_phosphorylase_d"/>
</dbReference>
<evidence type="ECO:0000256" key="1">
    <source>
        <dbReference type="ARBA" id="ARBA00010456"/>
    </source>
</evidence>
<dbReference type="RefSeq" id="WP_307445640.1">
    <property type="nucleotide sequence ID" value="NZ_JAUSWP010000011.1"/>
</dbReference>
<dbReference type="Pfam" id="PF01048">
    <property type="entry name" value="PNP_UDP_1"/>
    <property type="match status" value="2"/>
</dbReference>
<feature type="domain" description="Nucleoside phosphorylase" evidence="7">
    <location>
        <begin position="13"/>
        <end position="105"/>
    </location>
</feature>
<evidence type="ECO:0000256" key="6">
    <source>
        <dbReference type="ARBA" id="ARBA00048447"/>
    </source>
</evidence>
<dbReference type="SUPFAM" id="SSF53167">
    <property type="entry name" value="Purine and uridine phosphorylases"/>
    <property type="match status" value="1"/>
</dbReference>
<comment type="caution">
    <text evidence="8">The sequence shown here is derived from an EMBL/GenBank/DDBJ whole genome shotgun (WGS) entry which is preliminary data.</text>
</comment>
<feature type="domain" description="Nucleoside phosphorylase" evidence="7">
    <location>
        <begin position="151"/>
        <end position="201"/>
    </location>
</feature>
<evidence type="ECO:0000256" key="4">
    <source>
        <dbReference type="ARBA" id="ARBA00022676"/>
    </source>
</evidence>
<evidence type="ECO:0000256" key="3">
    <source>
        <dbReference type="ARBA" id="ARBA00021980"/>
    </source>
</evidence>
<dbReference type="Gene3D" id="3.40.50.1580">
    <property type="entry name" value="Nucleoside phosphorylase domain"/>
    <property type="match status" value="1"/>
</dbReference>
<evidence type="ECO:0000313" key="9">
    <source>
        <dbReference type="Proteomes" id="UP001236620"/>
    </source>
</evidence>
<evidence type="ECO:0000256" key="5">
    <source>
        <dbReference type="ARBA" id="ARBA00022679"/>
    </source>
</evidence>
<keyword evidence="5 8" id="KW-0808">Transferase</keyword>
<dbReference type="EMBL" id="JAUSWP010000011">
    <property type="protein sequence ID" value="MDQ0568136.1"/>
    <property type="molecule type" value="Genomic_DNA"/>
</dbReference>
<sequence length="217" mass="24266">MHINKKADIAQTVLIAGDPRRTKWAAENLLTDYKLVSEVRNAFVYTGMYNGHKVSFATSGMGQPSIAIYATELFNDHNVQKIVRVGTCGTYNNDIKVGTVVEAAKAYSEVNIFEPSKTGWQLEKPSLNLGAGVPVSVHCADVFYRIADLDPKEQGLDVVDMESYALFYLANHYNRQASTILTVTDNLYDHSNDMTADQRELATLEMYKNVLNKLFNE</sequence>
<dbReference type="InterPro" id="IPR035994">
    <property type="entry name" value="Nucleoside_phosphorylase_sf"/>
</dbReference>
<protein>
    <recommendedName>
        <fullName evidence="3">Uridine phosphorylase</fullName>
        <ecNumber evidence="2">2.4.2.3</ecNumber>
    </recommendedName>
</protein>
<dbReference type="GO" id="GO:0004731">
    <property type="term" value="F:purine-nucleoside phosphorylase activity"/>
    <property type="evidence" value="ECO:0007669"/>
    <property type="project" value="UniProtKB-EC"/>
</dbReference>
<dbReference type="PANTHER" id="PTHR43691">
    <property type="entry name" value="URIDINE PHOSPHORYLASE"/>
    <property type="match status" value="1"/>
</dbReference>
<dbReference type="EC" id="2.4.2.3" evidence="2"/>
<comment type="catalytic activity">
    <reaction evidence="6">
        <text>uridine + phosphate = alpha-D-ribose 1-phosphate + uracil</text>
        <dbReference type="Rhea" id="RHEA:24388"/>
        <dbReference type="ChEBI" id="CHEBI:16704"/>
        <dbReference type="ChEBI" id="CHEBI:17568"/>
        <dbReference type="ChEBI" id="CHEBI:43474"/>
        <dbReference type="ChEBI" id="CHEBI:57720"/>
        <dbReference type="EC" id="2.4.2.3"/>
    </reaction>
</comment>
<reference evidence="8" key="1">
    <citation type="submission" date="2023-07" db="EMBL/GenBank/DDBJ databases">
        <title>Genomic Encyclopedia of Type Strains, Phase IV (KMG-IV): sequencing the most valuable type-strain genomes for metagenomic binning, comparative biology and taxonomic classification.</title>
        <authorList>
            <person name="Goeker M."/>
        </authorList>
    </citation>
    <scope>NUCLEOTIDE SEQUENCE [LARGE SCALE GENOMIC DNA]</scope>
    <source>
        <strain evidence="8">DSM 22019</strain>
    </source>
</reference>
<accession>A0ABU0NFB8</accession>
<dbReference type="PANTHER" id="PTHR43691:SF11">
    <property type="entry name" value="FI09636P-RELATED"/>
    <property type="match status" value="1"/>
</dbReference>
<organism evidence="8 9">
    <name type="scientific">Mycoplasma yeatsii</name>
    <dbReference type="NCBI Taxonomy" id="51365"/>
    <lineage>
        <taxon>Bacteria</taxon>
        <taxon>Bacillati</taxon>
        <taxon>Mycoplasmatota</taxon>
        <taxon>Mollicutes</taxon>
        <taxon>Mycoplasmataceae</taxon>
        <taxon>Mycoplasma</taxon>
    </lineage>
</organism>
<keyword evidence="9" id="KW-1185">Reference proteome</keyword>
<keyword evidence="4 8" id="KW-0328">Glycosyltransferase</keyword>
<evidence type="ECO:0000259" key="7">
    <source>
        <dbReference type="Pfam" id="PF01048"/>
    </source>
</evidence>
<name>A0ABU0NFB8_9MOLU</name>
<comment type="similarity">
    <text evidence="1">Belongs to the PNP/UDP phosphorylase family.</text>
</comment>
<evidence type="ECO:0000256" key="2">
    <source>
        <dbReference type="ARBA" id="ARBA00011888"/>
    </source>
</evidence>
<proteinExistence type="inferred from homology"/>
<dbReference type="PROSITE" id="PS01232">
    <property type="entry name" value="PNP_UDP_1"/>
    <property type="match status" value="1"/>
</dbReference>
<dbReference type="Proteomes" id="UP001236620">
    <property type="component" value="Unassembled WGS sequence"/>
</dbReference>
<dbReference type="InterPro" id="IPR018016">
    <property type="entry name" value="Nucleoside_phosphorylase_CS"/>
</dbReference>
<gene>
    <name evidence="8" type="ORF">J2Z63_000786</name>
</gene>
<evidence type="ECO:0000313" key="8">
    <source>
        <dbReference type="EMBL" id="MDQ0568136.1"/>
    </source>
</evidence>